<dbReference type="Pfam" id="PF17919">
    <property type="entry name" value="RT_RNaseH_2"/>
    <property type="match status" value="1"/>
</dbReference>
<evidence type="ECO:0000256" key="1">
    <source>
        <dbReference type="SAM" id="MobiDB-lite"/>
    </source>
</evidence>
<dbReference type="InterPro" id="IPR043128">
    <property type="entry name" value="Rev_trsase/Diguanyl_cyclase"/>
</dbReference>
<sequence length="368" mass="41490">MSGISAVEDLRKQTSVRYLGHVVSRNGLETDPDKISALKTWPVPQTLQELKSFLSFAGYYRRFVKGYSLIVKPFHILTSGYPPLHKKSKAKPTDTRQKTNQYHDPKEPFGGCWTPECQRAFKAVIQSLTTAPVLAFAVPQRPYILHTDASTTGLGAVLYQEQESQLRVIGRQPHLPVDLAFKLPVQEGQHSSHSEYVRHLNSRLKESYKVAMEKAAKIAHKNEIRYDRHVTASDLERGDPVLVRNVRIRAKHKISDKWEPTVHRGEKSRPGTRANPVVEEESSSDEDDDALIPVWLGFPVPVVSESPMHPDLPKTDAQETEHIEPPGPCPVESPINAQNSDNPPEIDTQSDFHNLPDMSHRILESFDD</sequence>
<dbReference type="EMBL" id="JBHFQA010000012">
    <property type="protein sequence ID" value="KAL2089427.1"/>
    <property type="molecule type" value="Genomic_DNA"/>
</dbReference>
<dbReference type="InterPro" id="IPR043502">
    <property type="entry name" value="DNA/RNA_pol_sf"/>
</dbReference>
<feature type="region of interest" description="Disordered" evidence="1">
    <location>
        <begin position="306"/>
        <end position="357"/>
    </location>
</feature>
<evidence type="ECO:0000313" key="3">
    <source>
        <dbReference type="EMBL" id="KAL2089427.1"/>
    </source>
</evidence>
<feature type="compositionally biased region" description="Basic and acidic residues" evidence="1">
    <location>
        <begin position="311"/>
        <end position="324"/>
    </location>
</feature>
<dbReference type="Proteomes" id="UP001591681">
    <property type="component" value="Unassembled WGS sequence"/>
</dbReference>
<evidence type="ECO:0000313" key="4">
    <source>
        <dbReference type="Proteomes" id="UP001591681"/>
    </source>
</evidence>
<accession>A0ABD1JRC4</accession>
<dbReference type="PANTHER" id="PTHR34072">
    <property type="entry name" value="ENZYMATIC POLYPROTEIN-RELATED"/>
    <property type="match status" value="1"/>
</dbReference>
<dbReference type="InterPro" id="IPR041577">
    <property type="entry name" value="RT_RNaseH_2"/>
</dbReference>
<comment type="caution">
    <text evidence="3">The sequence shown here is derived from an EMBL/GenBank/DDBJ whole genome shotgun (WGS) entry which is preliminary data.</text>
</comment>
<reference evidence="3 4" key="1">
    <citation type="submission" date="2024-09" db="EMBL/GenBank/DDBJ databases">
        <title>A chromosome-level genome assembly of Gray's grenadier anchovy, Coilia grayii.</title>
        <authorList>
            <person name="Fu Z."/>
        </authorList>
    </citation>
    <scope>NUCLEOTIDE SEQUENCE [LARGE SCALE GENOMIC DNA]</scope>
    <source>
        <strain evidence="3">G4</strain>
        <tissue evidence="3">Muscle</tissue>
    </source>
</reference>
<organism evidence="3 4">
    <name type="scientific">Coilia grayii</name>
    <name type="common">Gray's grenadier anchovy</name>
    <dbReference type="NCBI Taxonomy" id="363190"/>
    <lineage>
        <taxon>Eukaryota</taxon>
        <taxon>Metazoa</taxon>
        <taxon>Chordata</taxon>
        <taxon>Craniata</taxon>
        <taxon>Vertebrata</taxon>
        <taxon>Euteleostomi</taxon>
        <taxon>Actinopterygii</taxon>
        <taxon>Neopterygii</taxon>
        <taxon>Teleostei</taxon>
        <taxon>Clupei</taxon>
        <taxon>Clupeiformes</taxon>
        <taxon>Clupeoidei</taxon>
        <taxon>Engraulidae</taxon>
        <taxon>Coilinae</taxon>
        <taxon>Coilia</taxon>
    </lineage>
</organism>
<feature type="compositionally biased region" description="Basic and acidic residues" evidence="1">
    <location>
        <begin position="91"/>
        <end position="105"/>
    </location>
</feature>
<dbReference type="Gene3D" id="3.30.70.270">
    <property type="match status" value="1"/>
</dbReference>
<feature type="compositionally biased region" description="Basic and acidic residues" evidence="1">
    <location>
        <begin position="257"/>
        <end position="269"/>
    </location>
</feature>
<dbReference type="SUPFAM" id="SSF56672">
    <property type="entry name" value="DNA/RNA polymerases"/>
    <property type="match status" value="1"/>
</dbReference>
<feature type="region of interest" description="Disordered" evidence="1">
    <location>
        <begin position="85"/>
        <end position="105"/>
    </location>
</feature>
<proteinExistence type="predicted"/>
<feature type="domain" description="Reverse transcriptase/retrotransposon-derived protein RNase H-like" evidence="2">
    <location>
        <begin position="113"/>
        <end position="169"/>
    </location>
</feature>
<dbReference type="PANTHER" id="PTHR34072:SF43">
    <property type="entry name" value="RIBONUCLEASE H"/>
    <property type="match status" value="1"/>
</dbReference>
<evidence type="ECO:0000259" key="2">
    <source>
        <dbReference type="Pfam" id="PF17919"/>
    </source>
</evidence>
<keyword evidence="4" id="KW-1185">Reference proteome</keyword>
<feature type="region of interest" description="Disordered" evidence="1">
    <location>
        <begin position="257"/>
        <end position="290"/>
    </location>
</feature>
<dbReference type="AlphaFoldDB" id="A0ABD1JRC4"/>
<feature type="compositionally biased region" description="Acidic residues" evidence="1">
    <location>
        <begin position="278"/>
        <end position="290"/>
    </location>
</feature>
<gene>
    <name evidence="3" type="ORF">ACEWY4_014115</name>
</gene>
<name>A0ABD1JRC4_9TELE</name>
<feature type="compositionally biased region" description="Polar residues" evidence="1">
    <location>
        <begin position="335"/>
        <end position="352"/>
    </location>
</feature>
<protein>
    <recommendedName>
        <fullName evidence="2">Reverse transcriptase/retrotransposon-derived protein RNase H-like domain-containing protein</fullName>
    </recommendedName>
</protein>